<proteinExistence type="predicted"/>
<reference evidence="1" key="2">
    <citation type="submission" date="2025-09" db="UniProtKB">
        <authorList>
            <consortium name="Ensembl"/>
        </authorList>
    </citation>
    <scope>IDENTIFICATION</scope>
</reference>
<name>A0A8B9Z411_9AVES</name>
<evidence type="ECO:0000313" key="1">
    <source>
        <dbReference type="Ensembl" id="ENSBJAP00000003163.1"/>
    </source>
</evidence>
<organism evidence="1 2">
    <name type="scientific">Buteo japonicus</name>
    <dbReference type="NCBI Taxonomy" id="224669"/>
    <lineage>
        <taxon>Eukaryota</taxon>
        <taxon>Metazoa</taxon>
        <taxon>Chordata</taxon>
        <taxon>Craniata</taxon>
        <taxon>Vertebrata</taxon>
        <taxon>Euteleostomi</taxon>
        <taxon>Archelosauria</taxon>
        <taxon>Archosauria</taxon>
        <taxon>Dinosauria</taxon>
        <taxon>Saurischia</taxon>
        <taxon>Theropoda</taxon>
        <taxon>Coelurosauria</taxon>
        <taxon>Aves</taxon>
        <taxon>Neognathae</taxon>
        <taxon>Neoaves</taxon>
        <taxon>Telluraves</taxon>
        <taxon>Accipitrimorphae</taxon>
        <taxon>Accipitriformes</taxon>
        <taxon>Accipitridae</taxon>
        <taxon>Accipitrinae</taxon>
        <taxon>Buteo</taxon>
    </lineage>
</organism>
<reference evidence="1" key="1">
    <citation type="submission" date="2025-08" db="UniProtKB">
        <authorList>
            <consortium name="Ensembl"/>
        </authorList>
    </citation>
    <scope>IDENTIFICATION</scope>
</reference>
<sequence>MGLTQPLWRPFHRVSAGAGHSGPPLVGRGVVQGQTAALVPSTPFWEDLTCSLSGRGMGFLECTSSDLVPAQALHRGTRLPVRPALSRNEKSCCSLAQRRARKALVKSAEARKPKKEFLRGSSVGMYEPKTLTFLAATVQRNRQVAFPAAFGDREEPEGIFS</sequence>
<accession>A0A8B9Z411</accession>
<evidence type="ECO:0000313" key="2">
    <source>
        <dbReference type="Proteomes" id="UP000694555"/>
    </source>
</evidence>
<dbReference type="Ensembl" id="ENSBJAT00000003245.1">
    <property type="protein sequence ID" value="ENSBJAP00000003163.1"/>
    <property type="gene ID" value="ENSBJAG00000002310.1"/>
</dbReference>
<protein>
    <submittedName>
        <fullName evidence="1">Uncharacterized protein</fullName>
    </submittedName>
</protein>
<dbReference type="AlphaFoldDB" id="A0A8B9Z411"/>
<dbReference type="Proteomes" id="UP000694555">
    <property type="component" value="Unplaced"/>
</dbReference>
<keyword evidence="2" id="KW-1185">Reference proteome</keyword>